<gene>
    <name evidence="2" type="ORF">ENLAB_08900</name>
</gene>
<organism evidence="2 3">
    <name type="scientific">Enterococcus innesii</name>
    <dbReference type="NCBI Taxonomy" id="2839759"/>
    <lineage>
        <taxon>Bacteria</taxon>
        <taxon>Bacillati</taxon>
        <taxon>Bacillota</taxon>
        <taxon>Bacilli</taxon>
        <taxon>Lactobacillales</taxon>
        <taxon>Enterococcaceae</taxon>
        <taxon>Enterococcus</taxon>
    </lineage>
</organism>
<accession>A0ABN6NQF5</accession>
<dbReference type="RefSeq" id="WP_077452918.1">
    <property type="nucleotide sequence ID" value="NZ_AP025635.1"/>
</dbReference>
<reference evidence="2 3" key="1">
    <citation type="submission" date="2022-03" db="EMBL/GenBank/DDBJ databases">
        <title>Complete genome sequence of Enterococcus innesii DB-1.</title>
        <authorList>
            <person name="Fukuda D."/>
            <person name="Nolasco-Hipolito C."/>
        </authorList>
    </citation>
    <scope>NUCLEOTIDE SEQUENCE [LARGE SCALE GENOMIC DNA]</scope>
    <source>
        <strain evidence="2 3">DB-1</strain>
    </source>
</reference>
<protein>
    <submittedName>
        <fullName evidence="2">Uncharacterized protein</fullName>
    </submittedName>
</protein>
<evidence type="ECO:0000313" key="3">
    <source>
        <dbReference type="Proteomes" id="UP000831692"/>
    </source>
</evidence>
<proteinExistence type="predicted"/>
<dbReference type="GeneID" id="83456884"/>
<keyword evidence="3" id="KW-1185">Reference proteome</keyword>
<feature type="coiled-coil region" evidence="1">
    <location>
        <begin position="16"/>
        <end position="46"/>
    </location>
</feature>
<keyword evidence="1" id="KW-0175">Coiled coil</keyword>
<dbReference type="Proteomes" id="UP000831692">
    <property type="component" value="Chromosome"/>
</dbReference>
<evidence type="ECO:0000256" key="1">
    <source>
        <dbReference type="SAM" id="Coils"/>
    </source>
</evidence>
<sequence length="127" mass="14922">MKQSMSTKKLSAIVQISELDQMLADLKQAIEQRDRKIAQLQQMILEKKQSVIGYRDFFVLKNSQDELRELCQKIDIQLVKTNELLRHIHNTKAIFSDLLFLEAEVNEQRERIQELSNAFFIQEVTGE</sequence>
<name>A0ABN6NQF5_9ENTE</name>
<dbReference type="EMBL" id="AP025635">
    <property type="protein sequence ID" value="BDG67326.1"/>
    <property type="molecule type" value="Genomic_DNA"/>
</dbReference>
<evidence type="ECO:0000313" key="2">
    <source>
        <dbReference type="EMBL" id="BDG67326.1"/>
    </source>
</evidence>